<protein>
    <submittedName>
        <fullName evidence="1">Uncharacterized protein</fullName>
    </submittedName>
</protein>
<keyword evidence="2" id="KW-1185">Reference proteome</keyword>
<dbReference type="EMBL" id="KV426112">
    <property type="protein sequence ID" value="KZV87892.1"/>
    <property type="molecule type" value="Genomic_DNA"/>
</dbReference>
<gene>
    <name evidence="1" type="ORF">EXIGLDRAFT_697156</name>
</gene>
<reference evidence="1 2" key="1">
    <citation type="journal article" date="2016" name="Mol. Biol. Evol.">
        <title>Comparative Genomics of Early-Diverging Mushroom-Forming Fungi Provides Insights into the Origins of Lignocellulose Decay Capabilities.</title>
        <authorList>
            <person name="Nagy L.G."/>
            <person name="Riley R."/>
            <person name="Tritt A."/>
            <person name="Adam C."/>
            <person name="Daum C."/>
            <person name="Floudas D."/>
            <person name="Sun H."/>
            <person name="Yadav J.S."/>
            <person name="Pangilinan J."/>
            <person name="Larsson K.H."/>
            <person name="Matsuura K."/>
            <person name="Barry K."/>
            <person name="Labutti K."/>
            <person name="Kuo R."/>
            <person name="Ohm R.A."/>
            <person name="Bhattacharya S.S."/>
            <person name="Shirouzu T."/>
            <person name="Yoshinaga Y."/>
            <person name="Martin F.M."/>
            <person name="Grigoriev I.V."/>
            <person name="Hibbett D.S."/>
        </authorList>
    </citation>
    <scope>NUCLEOTIDE SEQUENCE [LARGE SCALE GENOMIC DNA]</scope>
    <source>
        <strain evidence="1 2">HHB12029</strain>
    </source>
</reference>
<dbReference type="InParanoid" id="A0A165EX43"/>
<evidence type="ECO:0000313" key="1">
    <source>
        <dbReference type="EMBL" id="KZV87892.1"/>
    </source>
</evidence>
<sequence>MPGQAVIFAGYKLTPSALSAYRAKHKDKLPERKGYNNVDVVALLRKQLGFAVALVEILPSSDELGGDDSDIDDHDWWVCIYADDSFSLCDINSLANTPVPKKFVDGVPKIITVEGPPQRMITGRGNLCCYDEKGFSMCLDVGFPSWFPTKTPNSGASNLP</sequence>
<evidence type="ECO:0000313" key="2">
    <source>
        <dbReference type="Proteomes" id="UP000077266"/>
    </source>
</evidence>
<organism evidence="1 2">
    <name type="scientific">Exidia glandulosa HHB12029</name>
    <dbReference type="NCBI Taxonomy" id="1314781"/>
    <lineage>
        <taxon>Eukaryota</taxon>
        <taxon>Fungi</taxon>
        <taxon>Dikarya</taxon>
        <taxon>Basidiomycota</taxon>
        <taxon>Agaricomycotina</taxon>
        <taxon>Agaricomycetes</taxon>
        <taxon>Auriculariales</taxon>
        <taxon>Exidiaceae</taxon>
        <taxon>Exidia</taxon>
    </lineage>
</organism>
<accession>A0A165EX43</accession>
<proteinExistence type="predicted"/>
<dbReference type="AlphaFoldDB" id="A0A165EX43"/>
<dbReference type="Proteomes" id="UP000077266">
    <property type="component" value="Unassembled WGS sequence"/>
</dbReference>
<name>A0A165EX43_EXIGL</name>